<dbReference type="PROSITE" id="PS51657">
    <property type="entry name" value="PSRV_HELICASE"/>
    <property type="match status" value="1"/>
</dbReference>
<feature type="domain" description="(+)RNA virus helicase C-terminal" evidence="1">
    <location>
        <begin position="1"/>
        <end position="229"/>
    </location>
</feature>
<dbReference type="Proteomes" id="UP000203501">
    <property type="component" value="Segment"/>
</dbReference>
<sequence length="229" mass="25590">MENIINKLQTRFTRTSLPISKPIIIHCCAGAGKTTFIRELLEQFPEVQAYTHSQHLAAEKTISGRNFHHFSEYQPGYLDVIDEYLAGPIPETCHFCFADPYQYNIDALPAHFICNKSYRFGTLTADYLNSLGYQVRSAGGSDSIRFIDLAHWEPEGICITQDSDILNLLTRHGISAYHPCETLGLQFNCVDYLVPKLPTPATADANTYLALTRHSSRLNVVSDAADSAT</sequence>
<protein>
    <submittedName>
        <fullName evidence="2">Triple geneblock protein 1</fullName>
    </submittedName>
</protein>
<dbReference type="OrthoDB" id="16070at10239"/>
<dbReference type="KEGG" id="vg:5142099"/>
<dbReference type="Pfam" id="PF01443">
    <property type="entry name" value="Viral_helicase1"/>
    <property type="match status" value="1"/>
</dbReference>
<dbReference type="GeneID" id="5142099"/>
<dbReference type="EMBL" id="AB219105">
    <property type="protein sequence ID" value="BAE66616.1"/>
    <property type="molecule type" value="Genomic_RNA"/>
</dbReference>
<dbReference type="InterPro" id="IPR027351">
    <property type="entry name" value="(+)RNA_virus_helicase_core_dom"/>
</dbReference>
<evidence type="ECO:0000313" key="2">
    <source>
        <dbReference type="EMBL" id="BAE66616.1"/>
    </source>
</evidence>
<evidence type="ECO:0000313" key="3">
    <source>
        <dbReference type="Proteomes" id="UP000203501"/>
    </source>
</evidence>
<proteinExistence type="predicted"/>
<dbReference type="GO" id="GO:0005524">
    <property type="term" value="F:ATP binding"/>
    <property type="evidence" value="ECO:0007669"/>
    <property type="project" value="InterPro"/>
</dbReference>
<name>Q2V0R9_9VIRU</name>
<organism evidence="2 3">
    <name type="scientific">Nerine virus X</name>
    <dbReference type="NCBI Taxonomy" id="333348"/>
    <lineage>
        <taxon>Viruses</taxon>
        <taxon>Riboviria</taxon>
        <taxon>Orthornavirae</taxon>
        <taxon>Kitrinoviricota</taxon>
        <taxon>Alsuviricetes</taxon>
        <taxon>Tymovirales</taxon>
        <taxon>Alphaflexiviridae</taxon>
        <taxon>Potexvirus</taxon>
        <taxon>Potexvirus ecsnerinis</taxon>
    </lineage>
</organism>
<keyword evidence="3" id="KW-1185">Reference proteome</keyword>
<accession>Q2V0R9</accession>
<dbReference type="RefSeq" id="YP_446993.1">
    <property type="nucleotide sequence ID" value="NC_007679.1"/>
</dbReference>
<evidence type="ECO:0000259" key="1">
    <source>
        <dbReference type="PROSITE" id="PS51657"/>
    </source>
</evidence>
<reference evidence="2 3" key="1">
    <citation type="journal article" date="2006" name="Arch. Virol.">
        <title>Complete nucleotide sequence of Nerine virus X (NVX-J) isolated from the African lily plant (Agapanthus campanulatus) in Japan.</title>
        <authorList>
            <person name="Fuji S."/>
            <person name="Shinoda K."/>
            <person name="Furuya H."/>
            <person name="Naito H."/>
            <person name="Fukumoto F."/>
        </authorList>
    </citation>
    <scope>NUCLEOTIDE SEQUENCE [LARGE SCALE GENOMIC DNA]</scope>
    <source>
        <strain evidence="2">J</strain>
    </source>
</reference>